<comment type="subcellular location">
    <subcellularLocation>
        <location evidence="1">Membrane</location>
        <topology evidence="1">Single-pass type I membrane protein</topology>
    </subcellularLocation>
</comment>
<dbReference type="InterPro" id="IPR000719">
    <property type="entry name" value="Prot_kinase_dom"/>
</dbReference>
<evidence type="ECO:0000256" key="6">
    <source>
        <dbReference type="ARBA" id="ARBA00022741"/>
    </source>
</evidence>
<evidence type="ECO:0000256" key="3">
    <source>
        <dbReference type="ARBA" id="ARBA00022679"/>
    </source>
</evidence>
<evidence type="ECO:0000256" key="11">
    <source>
        <dbReference type="PROSITE-ProRule" id="PRU10141"/>
    </source>
</evidence>
<gene>
    <name evidence="15" type="ORF">Lalb_Chr02g0156661</name>
</gene>
<protein>
    <recommendedName>
        <fullName evidence="14">Protein kinase domain-containing protein</fullName>
    </recommendedName>
</protein>
<keyword evidence="5 13" id="KW-0732">Signal</keyword>
<feature type="domain" description="Protein kinase" evidence="14">
    <location>
        <begin position="381"/>
        <end position="474"/>
    </location>
</feature>
<evidence type="ECO:0000256" key="7">
    <source>
        <dbReference type="ARBA" id="ARBA00022840"/>
    </source>
</evidence>
<comment type="caution">
    <text evidence="15">The sequence shown here is derived from an EMBL/GenBank/DDBJ whole genome shotgun (WGS) entry which is preliminary data.</text>
</comment>
<keyword evidence="2" id="KW-0418">Kinase</keyword>
<feature type="chain" id="PRO_5025529556" description="Protein kinase domain-containing protein" evidence="13">
    <location>
        <begin position="30"/>
        <end position="474"/>
    </location>
</feature>
<name>A0A6A4R184_LUPAL</name>
<evidence type="ECO:0000256" key="10">
    <source>
        <dbReference type="ARBA" id="ARBA00023180"/>
    </source>
</evidence>
<evidence type="ECO:0000313" key="16">
    <source>
        <dbReference type="Proteomes" id="UP000447434"/>
    </source>
</evidence>
<reference evidence="16" key="1">
    <citation type="journal article" date="2020" name="Nat. Commun.">
        <title>Genome sequence of the cluster root forming white lupin.</title>
        <authorList>
            <person name="Hufnagel B."/>
            <person name="Marques A."/>
            <person name="Soriano A."/>
            <person name="Marques L."/>
            <person name="Divol F."/>
            <person name="Doumas P."/>
            <person name="Sallet E."/>
            <person name="Mancinotti D."/>
            <person name="Carrere S."/>
            <person name="Marande W."/>
            <person name="Arribat S."/>
            <person name="Keller J."/>
            <person name="Huneau C."/>
            <person name="Blein T."/>
            <person name="Aime D."/>
            <person name="Laguerre M."/>
            <person name="Taylor J."/>
            <person name="Schubert V."/>
            <person name="Nelson M."/>
            <person name="Geu-Flores F."/>
            <person name="Crespi M."/>
            <person name="Gallardo-Guerrero K."/>
            <person name="Delaux P.-M."/>
            <person name="Salse J."/>
            <person name="Berges H."/>
            <person name="Guyot R."/>
            <person name="Gouzy J."/>
            <person name="Peret B."/>
        </authorList>
    </citation>
    <scope>NUCLEOTIDE SEQUENCE [LARGE SCALE GENOMIC DNA]</scope>
    <source>
        <strain evidence="16">cv. Amiga</strain>
    </source>
</reference>
<dbReference type="InterPro" id="IPR045874">
    <property type="entry name" value="LRK10/LRL21-25-like"/>
</dbReference>
<dbReference type="AlphaFoldDB" id="A0A6A4R184"/>
<accession>A0A6A4R184</accession>
<evidence type="ECO:0000313" key="15">
    <source>
        <dbReference type="EMBL" id="KAE9619757.1"/>
    </source>
</evidence>
<dbReference type="GO" id="GO:0030247">
    <property type="term" value="F:polysaccharide binding"/>
    <property type="evidence" value="ECO:0007669"/>
    <property type="project" value="InterPro"/>
</dbReference>
<evidence type="ECO:0000259" key="14">
    <source>
        <dbReference type="PROSITE" id="PS50011"/>
    </source>
</evidence>
<evidence type="ECO:0000256" key="2">
    <source>
        <dbReference type="ARBA" id="ARBA00022527"/>
    </source>
</evidence>
<dbReference type="EMBL" id="WOCE01000002">
    <property type="protein sequence ID" value="KAE9619757.1"/>
    <property type="molecule type" value="Genomic_DNA"/>
</dbReference>
<dbReference type="Gene3D" id="3.30.200.20">
    <property type="entry name" value="Phosphorylase Kinase, domain 1"/>
    <property type="match status" value="1"/>
</dbReference>
<dbReference type="PROSITE" id="PS00107">
    <property type="entry name" value="PROTEIN_KINASE_ATP"/>
    <property type="match status" value="1"/>
</dbReference>
<dbReference type="PROSITE" id="PS50011">
    <property type="entry name" value="PROTEIN_KINASE_DOM"/>
    <property type="match status" value="1"/>
</dbReference>
<evidence type="ECO:0000256" key="1">
    <source>
        <dbReference type="ARBA" id="ARBA00004479"/>
    </source>
</evidence>
<dbReference type="InterPro" id="IPR025287">
    <property type="entry name" value="WAK_GUB"/>
</dbReference>
<evidence type="ECO:0000256" key="13">
    <source>
        <dbReference type="SAM" id="SignalP"/>
    </source>
</evidence>
<dbReference type="InterPro" id="IPR011009">
    <property type="entry name" value="Kinase-like_dom_sf"/>
</dbReference>
<dbReference type="Pfam" id="PF07714">
    <property type="entry name" value="PK_Tyr_Ser-Thr"/>
    <property type="match status" value="1"/>
</dbReference>
<keyword evidence="3" id="KW-0808">Transferase</keyword>
<keyword evidence="8 12" id="KW-1133">Transmembrane helix</keyword>
<dbReference type="GO" id="GO:0004674">
    <property type="term" value="F:protein serine/threonine kinase activity"/>
    <property type="evidence" value="ECO:0007669"/>
    <property type="project" value="UniProtKB-KW"/>
</dbReference>
<keyword evidence="4 12" id="KW-0812">Transmembrane</keyword>
<proteinExistence type="predicted"/>
<dbReference type="GO" id="GO:0005524">
    <property type="term" value="F:ATP binding"/>
    <property type="evidence" value="ECO:0007669"/>
    <property type="project" value="UniProtKB-UniRule"/>
</dbReference>
<evidence type="ECO:0000256" key="5">
    <source>
        <dbReference type="ARBA" id="ARBA00022729"/>
    </source>
</evidence>
<keyword evidence="7 11" id="KW-0067">ATP-binding</keyword>
<keyword evidence="10" id="KW-0325">Glycoprotein</keyword>
<sequence>MEIETSCSSLSLFVSSIIFLLTIFQQICCDAKHHQPCPSSSCAKVTNITYPFRLKSYPKHCGDKRLELDCDKNGTVLTFLSGKYYVNNINYSTYTMSLSDAGVVEDATCSFIPRYYLDNNFITVSDIFYQDSLRQNYSTIAYLNCTNPVKNDRRYVKVNMSHSCGFGGHVYAVWDQEIDYLKPIITKSDIKVGCGLMVATSTSKRLSGVELKGEISYGEIHKWMVEGFEVFWFPVICDQICVSKDFGCELNRSGEVQCYKKSCYWDYTPTGKCGIVEWISDYLKAYLNGLIVGIYSIFSPRDWSTLFFPHYIMLGVFMGKYILPPLIAIRYLFGVVLVLLLLIYKWRRRHLSMYEEIENFLLDNNLSPIRYEYKEIKKMSGSFKVKLGQGGYGSVYKGKLRSGPDVAIKMLNNKFNSNGQDFINEVATIGRIHHVNVVRLVGYCVDGTKRALVYEFMPNGSLDKYIFSNEGRFM</sequence>
<feature type="signal peptide" evidence="13">
    <location>
        <begin position="1"/>
        <end position="29"/>
    </location>
</feature>
<dbReference type="OrthoDB" id="1513794at2759"/>
<dbReference type="InterPro" id="IPR001245">
    <property type="entry name" value="Ser-Thr/Tyr_kinase_cat_dom"/>
</dbReference>
<organism evidence="15 16">
    <name type="scientific">Lupinus albus</name>
    <name type="common">White lupine</name>
    <name type="synonym">Lupinus termis</name>
    <dbReference type="NCBI Taxonomy" id="3870"/>
    <lineage>
        <taxon>Eukaryota</taxon>
        <taxon>Viridiplantae</taxon>
        <taxon>Streptophyta</taxon>
        <taxon>Embryophyta</taxon>
        <taxon>Tracheophyta</taxon>
        <taxon>Spermatophyta</taxon>
        <taxon>Magnoliopsida</taxon>
        <taxon>eudicotyledons</taxon>
        <taxon>Gunneridae</taxon>
        <taxon>Pentapetalae</taxon>
        <taxon>rosids</taxon>
        <taxon>fabids</taxon>
        <taxon>Fabales</taxon>
        <taxon>Fabaceae</taxon>
        <taxon>Papilionoideae</taxon>
        <taxon>50 kb inversion clade</taxon>
        <taxon>genistoids sensu lato</taxon>
        <taxon>core genistoids</taxon>
        <taxon>Genisteae</taxon>
        <taxon>Lupinus</taxon>
    </lineage>
</organism>
<evidence type="ECO:0000256" key="4">
    <source>
        <dbReference type="ARBA" id="ARBA00022692"/>
    </source>
</evidence>
<dbReference type="PANTHER" id="PTHR27009">
    <property type="entry name" value="RUST RESISTANCE KINASE LR10-RELATED"/>
    <property type="match status" value="1"/>
</dbReference>
<dbReference type="GO" id="GO:0016020">
    <property type="term" value="C:membrane"/>
    <property type="evidence" value="ECO:0007669"/>
    <property type="project" value="UniProtKB-SubCell"/>
</dbReference>
<dbReference type="Proteomes" id="UP000447434">
    <property type="component" value="Chromosome 2"/>
</dbReference>
<dbReference type="SUPFAM" id="SSF56112">
    <property type="entry name" value="Protein kinase-like (PK-like)"/>
    <property type="match status" value="1"/>
</dbReference>
<keyword evidence="6 11" id="KW-0547">Nucleotide-binding</keyword>
<dbReference type="Pfam" id="PF13947">
    <property type="entry name" value="GUB_WAK_bind"/>
    <property type="match status" value="1"/>
</dbReference>
<dbReference type="FunFam" id="3.30.200.20:FF:000178">
    <property type="entry name" value="serine/threonine-protein kinase PBS1-like"/>
    <property type="match status" value="1"/>
</dbReference>
<keyword evidence="16" id="KW-1185">Reference proteome</keyword>
<evidence type="ECO:0000256" key="12">
    <source>
        <dbReference type="SAM" id="Phobius"/>
    </source>
</evidence>
<dbReference type="InterPro" id="IPR017441">
    <property type="entry name" value="Protein_kinase_ATP_BS"/>
</dbReference>
<feature type="binding site" evidence="11">
    <location>
        <position position="409"/>
    </location>
    <ligand>
        <name>ATP</name>
        <dbReference type="ChEBI" id="CHEBI:30616"/>
    </ligand>
</feature>
<keyword evidence="2" id="KW-0723">Serine/threonine-protein kinase</keyword>
<evidence type="ECO:0000256" key="8">
    <source>
        <dbReference type="ARBA" id="ARBA00022989"/>
    </source>
</evidence>
<feature type="transmembrane region" description="Helical" evidence="12">
    <location>
        <begin position="321"/>
        <end position="344"/>
    </location>
</feature>
<evidence type="ECO:0000256" key="9">
    <source>
        <dbReference type="ARBA" id="ARBA00023136"/>
    </source>
</evidence>
<keyword evidence="9 12" id="KW-0472">Membrane</keyword>